<protein>
    <submittedName>
        <fullName evidence="2">Transcriptional regulator</fullName>
    </submittedName>
</protein>
<dbReference type="InterPro" id="IPR043917">
    <property type="entry name" value="DUF5753"/>
</dbReference>
<name>A0A8J3CIM6_9PSEU</name>
<feature type="domain" description="HTH cro/C1-type" evidence="1">
    <location>
        <begin position="19"/>
        <end position="72"/>
    </location>
</feature>
<organism evidence="2 3">
    <name type="scientific">Longimycelium tulufanense</name>
    <dbReference type="NCBI Taxonomy" id="907463"/>
    <lineage>
        <taxon>Bacteria</taxon>
        <taxon>Bacillati</taxon>
        <taxon>Actinomycetota</taxon>
        <taxon>Actinomycetes</taxon>
        <taxon>Pseudonocardiales</taxon>
        <taxon>Pseudonocardiaceae</taxon>
        <taxon>Longimycelium</taxon>
    </lineage>
</organism>
<dbReference type="GO" id="GO:0003677">
    <property type="term" value="F:DNA binding"/>
    <property type="evidence" value="ECO:0007669"/>
    <property type="project" value="InterPro"/>
</dbReference>
<evidence type="ECO:0000313" key="2">
    <source>
        <dbReference type="EMBL" id="GGM67315.1"/>
    </source>
</evidence>
<dbReference type="Gene3D" id="1.10.260.40">
    <property type="entry name" value="lambda repressor-like DNA-binding domains"/>
    <property type="match status" value="1"/>
</dbReference>
<reference evidence="2" key="1">
    <citation type="journal article" date="2014" name="Int. J. Syst. Evol. Microbiol.">
        <title>Complete genome sequence of Corynebacterium casei LMG S-19264T (=DSM 44701T), isolated from a smear-ripened cheese.</title>
        <authorList>
            <consortium name="US DOE Joint Genome Institute (JGI-PGF)"/>
            <person name="Walter F."/>
            <person name="Albersmeier A."/>
            <person name="Kalinowski J."/>
            <person name="Ruckert C."/>
        </authorList>
    </citation>
    <scope>NUCLEOTIDE SEQUENCE</scope>
    <source>
        <strain evidence="2">CGMCC 4.5737</strain>
    </source>
</reference>
<sequence>MTPPRSSPTVLRRWVAYELRRLREAANLDQRDAAKHLGCNRSRIGHLETLRNRPSLADVEGLLDLYGRPDLKPKFREVMAQANRREWWAGLSDRTLENFELFLGLEESATAIQCFEALVVPGLLQAPDYAEAVVRAYSADVTDREVQRRVKLRLMRQEILNREEGPLKLWAIIDEGVLRRLVGGPEVMAEQLDHLIKASQRPNIDIQVLPFSAGEHPAFHGAFEVMRFALDDSRIAYAETRSESRYYEDPAMVDDYLDVMNRLRIRAAAPGETPAIITRIREEVTPP</sequence>
<dbReference type="Proteomes" id="UP000637578">
    <property type="component" value="Unassembled WGS sequence"/>
</dbReference>
<dbReference type="RefSeq" id="WP_189060135.1">
    <property type="nucleotide sequence ID" value="NZ_BMMK01000021.1"/>
</dbReference>
<dbReference type="PROSITE" id="PS50943">
    <property type="entry name" value="HTH_CROC1"/>
    <property type="match status" value="1"/>
</dbReference>
<accession>A0A8J3CIM6</accession>
<evidence type="ECO:0000259" key="1">
    <source>
        <dbReference type="PROSITE" id="PS50943"/>
    </source>
</evidence>
<dbReference type="SUPFAM" id="SSF47413">
    <property type="entry name" value="lambda repressor-like DNA-binding domains"/>
    <property type="match status" value="1"/>
</dbReference>
<dbReference type="EMBL" id="BMMK01000021">
    <property type="protein sequence ID" value="GGM67315.1"/>
    <property type="molecule type" value="Genomic_DNA"/>
</dbReference>
<dbReference type="CDD" id="cd00093">
    <property type="entry name" value="HTH_XRE"/>
    <property type="match status" value="1"/>
</dbReference>
<dbReference type="AlphaFoldDB" id="A0A8J3CIM6"/>
<dbReference type="Pfam" id="PF13560">
    <property type="entry name" value="HTH_31"/>
    <property type="match status" value="1"/>
</dbReference>
<comment type="caution">
    <text evidence="2">The sequence shown here is derived from an EMBL/GenBank/DDBJ whole genome shotgun (WGS) entry which is preliminary data.</text>
</comment>
<dbReference type="InterPro" id="IPR010982">
    <property type="entry name" value="Lambda_DNA-bd_dom_sf"/>
</dbReference>
<proteinExistence type="predicted"/>
<dbReference type="SMART" id="SM00530">
    <property type="entry name" value="HTH_XRE"/>
    <property type="match status" value="1"/>
</dbReference>
<dbReference type="Pfam" id="PF19054">
    <property type="entry name" value="DUF5753"/>
    <property type="match status" value="1"/>
</dbReference>
<reference evidence="2" key="2">
    <citation type="submission" date="2020-09" db="EMBL/GenBank/DDBJ databases">
        <authorList>
            <person name="Sun Q."/>
            <person name="Zhou Y."/>
        </authorList>
    </citation>
    <scope>NUCLEOTIDE SEQUENCE</scope>
    <source>
        <strain evidence="2">CGMCC 4.5737</strain>
    </source>
</reference>
<evidence type="ECO:0000313" key="3">
    <source>
        <dbReference type="Proteomes" id="UP000637578"/>
    </source>
</evidence>
<dbReference type="InterPro" id="IPR001387">
    <property type="entry name" value="Cro/C1-type_HTH"/>
</dbReference>
<keyword evidence="3" id="KW-1185">Reference proteome</keyword>
<gene>
    <name evidence="2" type="ORF">GCM10012275_42390</name>
</gene>